<dbReference type="PANTHER" id="PTHR38371:SF1">
    <property type="entry name" value="RHO GTPASE-ACTIVATING PROTEIN"/>
    <property type="match status" value="1"/>
</dbReference>
<reference evidence="2 3" key="1">
    <citation type="journal article" date="2016" name="Sci. Rep.">
        <title>The genome sequence of the outbreeding globe artichoke constructed de novo incorporating a phase-aware low-pass sequencing strategy of F1 progeny.</title>
        <authorList>
            <person name="Scaglione D."/>
            <person name="Reyes-Chin-Wo S."/>
            <person name="Acquadro A."/>
            <person name="Froenicke L."/>
            <person name="Portis E."/>
            <person name="Beitel C."/>
            <person name="Tirone M."/>
            <person name="Mauro R."/>
            <person name="Lo Monaco A."/>
            <person name="Mauromicale G."/>
            <person name="Faccioli P."/>
            <person name="Cattivelli L."/>
            <person name="Rieseberg L."/>
            <person name="Michelmore R."/>
            <person name="Lanteri S."/>
        </authorList>
    </citation>
    <scope>NUCLEOTIDE SEQUENCE [LARGE SCALE GENOMIC DNA]</scope>
    <source>
        <strain evidence="2">2C</strain>
    </source>
</reference>
<organism evidence="2 3">
    <name type="scientific">Cynara cardunculus var. scolymus</name>
    <name type="common">Globe artichoke</name>
    <name type="synonym">Cynara scolymus</name>
    <dbReference type="NCBI Taxonomy" id="59895"/>
    <lineage>
        <taxon>Eukaryota</taxon>
        <taxon>Viridiplantae</taxon>
        <taxon>Streptophyta</taxon>
        <taxon>Embryophyta</taxon>
        <taxon>Tracheophyta</taxon>
        <taxon>Spermatophyta</taxon>
        <taxon>Magnoliopsida</taxon>
        <taxon>eudicotyledons</taxon>
        <taxon>Gunneridae</taxon>
        <taxon>Pentapetalae</taxon>
        <taxon>asterids</taxon>
        <taxon>campanulids</taxon>
        <taxon>Asterales</taxon>
        <taxon>Asteraceae</taxon>
        <taxon>Carduoideae</taxon>
        <taxon>Cardueae</taxon>
        <taxon>Carduinae</taxon>
        <taxon>Cynara</taxon>
    </lineage>
</organism>
<dbReference type="PANTHER" id="PTHR38371">
    <property type="entry name" value="RHO GTPASE-ACTIVATING PROTEIN"/>
    <property type="match status" value="1"/>
</dbReference>
<dbReference type="Proteomes" id="UP000243975">
    <property type="component" value="Unassembled WGS sequence"/>
</dbReference>
<evidence type="ECO:0000313" key="2">
    <source>
        <dbReference type="EMBL" id="KVI10343.1"/>
    </source>
</evidence>
<protein>
    <submittedName>
        <fullName evidence="2">Uncharacterized protein</fullName>
    </submittedName>
</protein>
<name>A0A103YJS5_CYNCS</name>
<accession>A0A103YJS5</accession>
<dbReference type="STRING" id="59895.A0A103YJS5"/>
<gene>
    <name evidence="2" type="ORF">Ccrd_011276</name>
</gene>
<dbReference type="Gramene" id="KVI10343">
    <property type="protein sequence ID" value="KVI10343"/>
    <property type="gene ID" value="Ccrd_011276"/>
</dbReference>
<evidence type="ECO:0000313" key="3">
    <source>
        <dbReference type="Proteomes" id="UP000243975"/>
    </source>
</evidence>
<feature type="compositionally biased region" description="Basic and acidic residues" evidence="1">
    <location>
        <begin position="283"/>
        <end position="293"/>
    </location>
</feature>
<keyword evidence="3" id="KW-1185">Reference proteome</keyword>
<dbReference type="EMBL" id="LEKV01001023">
    <property type="protein sequence ID" value="KVI10343.1"/>
    <property type="molecule type" value="Genomic_DNA"/>
</dbReference>
<feature type="region of interest" description="Disordered" evidence="1">
    <location>
        <begin position="256"/>
        <end position="367"/>
    </location>
</feature>
<dbReference type="OMA" id="YMGQFSF"/>
<sequence>MNDQTEYQGWQFWNNRCFLKQPTIYNLPLPIRGGFWVMEDFEPPSFSLGLDSSFLLSTAAATLQHDHFQTLVLLVDDSEPQFPDPHPKRLRRLLTASPYTKPALHSREVVDDEDVHVFSSPEDWPTDEQICTQHPAVCTTSKLSPDIQNRNQIDCETDDPSVSDGAHNNINGSKSYPNRRQSGSGLLQHVGLMKQRKVIESIDVSTTEHPWEDFRSMKHDTNAVDLDDSLPPAHRYFFHFDSRIQELVRNRLPNFSPLGNRDLDHHPSTSTIDYMGQFSFGESSDRKIKDKKSSSSRKTSKRSRIEDGSQGWVNPKLGVCKGQSKGAAKRKAHAVRQAAGHWLTYPDGKKESGAGAKKAKKREAATK</sequence>
<comment type="caution">
    <text evidence="2">The sequence shown here is derived from an EMBL/GenBank/DDBJ whole genome shotgun (WGS) entry which is preliminary data.</text>
</comment>
<dbReference type="AlphaFoldDB" id="A0A103YJS5"/>
<proteinExistence type="predicted"/>
<evidence type="ECO:0000256" key="1">
    <source>
        <dbReference type="SAM" id="MobiDB-lite"/>
    </source>
</evidence>